<dbReference type="Proteomes" id="UP000306602">
    <property type="component" value="Unassembled WGS sequence"/>
</dbReference>
<feature type="binding site" evidence="6">
    <location>
        <position position="268"/>
    </location>
    <ligand>
        <name>S-adenosyl-L-methionine</name>
        <dbReference type="ChEBI" id="CHEBI:59789"/>
    </ligand>
</feature>
<proteinExistence type="inferred from homology"/>
<protein>
    <submittedName>
        <fullName evidence="8">Class I SAM-dependent RNA methyltransferase</fullName>
    </submittedName>
</protein>
<dbReference type="GO" id="GO:0051539">
    <property type="term" value="F:4 iron, 4 sulfur cluster binding"/>
    <property type="evidence" value="ECO:0007669"/>
    <property type="project" value="UniProtKB-KW"/>
</dbReference>
<dbReference type="Gene3D" id="2.40.50.1070">
    <property type="match status" value="1"/>
</dbReference>
<keyword evidence="3 6" id="KW-0808">Transferase</keyword>
<dbReference type="InterPro" id="IPR012340">
    <property type="entry name" value="NA-bd_OB-fold"/>
</dbReference>
<dbReference type="PANTHER" id="PTHR11061">
    <property type="entry name" value="RNA M5U METHYLTRANSFERASE"/>
    <property type="match status" value="1"/>
</dbReference>
<dbReference type="InterPro" id="IPR029063">
    <property type="entry name" value="SAM-dependent_MTases_sf"/>
</dbReference>
<sequence length="412" mass="44220">MQNYEIKALGRQGDGIAEGPVFIPRTLPGEIVSGQRDGDRVTDVRIVTPSADRVAPPCRHFKSCGGCQMQHASDALVADWKVGIVRTALAAQSLDAPIRGIETSPTRSRRRARFAARRTKSGALAGFHGRKSDVLVDVVDCPLISDDLAKGLDLTRALAVVGASRKGEILVQCNAVQGGLDVSVEDGKPLDQELRIKLPQIAAEHGVLRLTWNGELAAQLAPPQHKIGKADVPLPPGAFLQATEHGEKALQAFVLEATEGAHAVADLFAGCGTFSLRLAERGPVTAVEGDKPMTRALQEAANHAGLAYPVRSLTRDLFDDPLTEPELAKFDAVVLDPPRAGAQAQAQRLAKSDVPVIAYISCDPASFARDVRILVDGGYQVEWVHVVDQFRWSPHTEVAARLTKSHMQPGRD</sequence>
<dbReference type="PANTHER" id="PTHR11061:SF49">
    <property type="entry name" value="23S RRNA (URACIL(1939)-C(5))-METHYLTRANSFERASE RLMD"/>
    <property type="match status" value="1"/>
</dbReference>
<dbReference type="AlphaFoldDB" id="A0A4S4N7Y7"/>
<evidence type="ECO:0000256" key="2">
    <source>
        <dbReference type="ARBA" id="ARBA00022603"/>
    </source>
</evidence>
<keyword evidence="1" id="KW-0479">Metal-binding</keyword>
<keyword evidence="4 6" id="KW-0949">S-adenosyl-L-methionine</keyword>
<evidence type="ECO:0000256" key="1">
    <source>
        <dbReference type="ARBA" id="ARBA00022485"/>
    </source>
</evidence>
<dbReference type="Gene3D" id="3.40.50.150">
    <property type="entry name" value="Vaccinia Virus protein VP39"/>
    <property type="match status" value="1"/>
</dbReference>
<feature type="active site" evidence="7">
    <location>
        <position position="362"/>
    </location>
</feature>
<dbReference type="PROSITE" id="PS51687">
    <property type="entry name" value="SAM_MT_RNA_M5U"/>
    <property type="match status" value="1"/>
</dbReference>
<dbReference type="Gene3D" id="2.40.50.140">
    <property type="entry name" value="Nucleic acid-binding proteins"/>
    <property type="match status" value="1"/>
</dbReference>
<evidence type="ECO:0000313" key="9">
    <source>
        <dbReference type="Proteomes" id="UP000306602"/>
    </source>
</evidence>
<reference evidence="8 9" key="1">
    <citation type="submission" date="2019-04" db="EMBL/GenBank/DDBJ databases">
        <title>Shimia ponticola sp. nov., isolated from seawater.</title>
        <authorList>
            <person name="Kim Y.-O."/>
            <person name="Yoon J.-H."/>
        </authorList>
    </citation>
    <scope>NUCLEOTIDE SEQUENCE [LARGE SCALE GENOMIC DNA]</scope>
    <source>
        <strain evidence="8 9">MYP11</strain>
    </source>
</reference>
<evidence type="ECO:0000256" key="7">
    <source>
        <dbReference type="PROSITE-ProRule" id="PRU10015"/>
    </source>
</evidence>
<dbReference type="InterPro" id="IPR030390">
    <property type="entry name" value="MeTrfase_TrmA_AS"/>
</dbReference>
<feature type="binding site" evidence="6">
    <location>
        <position position="336"/>
    </location>
    <ligand>
        <name>S-adenosyl-L-methionine</name>
        <dbReference type="ChEBI" id="CHEBI:59789"/>
    </ligand>
</feature>
<dbReference type="Pfam" id="PF05958">
    <property type="entry name" value="tRNA_U5-meth_tr"/>
    <property type="match status" value="1"/>
</dbReference>
<keyword evidence="9" id="KW-1185">Reference proteome</keyword>
<evidence type="ECO:0000256" key="6">
    <source>
        <dbReference type="PROSITE-ProRule" id="PRU01024"/>
    </source>
</evidence>
<dbReference type="EMBL" id="SRKY01000005">
    <property type="protein sequence ID" value="THH34665.1"/>
    <property type="molecule type" value="Genomic_DNA"/>
</dbReference>
<name>A0A4S4N7Y7_9RHOB</name>
<organism evidence="8 9">
    <name type="scientific">Aliishimia ponticola</name>
    <dbReference type="NCBI Taxonomy" id="2499833"/>
    <lineage>
        <taxon>Bacteria</taxon>
        <taxon>Pseudomonadati</taxon>
        <taxon>Pseudomonadota</taxon>
        <taxon>Alphaproteobacteria</taxon>
        <taxon>Rhodobacterales</taxon>
        <taxon>Paracoccaceae</taxon>
        <taxon>Aliishimia</taxon>
    </lineage>
</organism>
<keyword evidence="1" id="KW-0004">4Fe-4S</keyword>
<evidence type="ECO:0000256" key="5">
    <source>
        <dbReference type="ARBA" id="ARBA00023014"/>
    </source>
</evidence>
<feature type="binding site" evidence="6">
    <location>
        <position position="288"/>
    </location>
    <ligand>
        <name>S-adenosyl-L-methionine</name>
        <dbReference type="ChEBI" id="CHEBI:59789"/>
    </ligand>
</feature>
<dbReference type="PROSITE" id="PS01230">
    <property type="entry name" value="TRMA_1"/>
    <property type="match status" value="1"/>
</dbReference>
<keyword evidence="2 6" id="KW-0489">Methyltransferase</keyword>
<feature type="active site" description="Nucleophile" evidence="6">
    <location>
        <position position="362"/>
    </location>
</feature>
<dbReference type="CDD" id="cd02440">
    <property type="entry name" value="AdoMet_MTases"/>
    <property type="match status" value="1"/>
</dbReference>
<comment type="caution">
    <text evidence="8">The sequence shown here is derived from an EMBL/GenBank/DDBJ whole genome shotgun (WGS) entry which is preliminary data.</text>
</comment>
<evidence type="ECO:0000313" key="8">
    <source>
        <dbReference type="EMBL" id="THH34665.1"/>
    </source>
</evidence>
<dbReference type="SUPFAM" id="SSF53335">
    <property type="entry name" value="S-adenosyl-L-methionine-dependent methyltransferases"/>
    <property type="match status" value="1"/>
</dbReference>
<dbReference type="GO" id="GO:0070475">
    <property type="term" value="P:rRNA base methylation"/>
    <property type="evidence" value="ECO:0007669"/>
    <property type="project" value="TreeGrafter"/>
</dbReference>
<comment type="similarity">
    <text evidence="6">Belongs to the class I-like SAM-binding methyltransferase superfamily. RNA M5U methyltransferase family.</text>
</comment>
<keyword evidence="1" id="KW-0408">Iron</keyword>
<evidence type="ECO:0000256" key="4">
    <source>
        <dbReference type="ARBA" id="ARBA00022691"/>
    </source>
</evidence>
<keyword evidence="5" id="KW-0411">Iron-sulfur</keyword>
<gene>
    <name evidence="8" type="ORF">E4Z66_16975</name>
</gene>
<feature type="binding site" evidence="6">
    <location>
        <position position="241"/>
    </location>
    <ligand>
        <name>S-adenosyl-L-methionine</name>
        <dbReference type="ChEBI" id="CHEBI:59789"/>
    </ligand>
</feature>
<dbReference type="InterPro" id="IPR010280">
    <property type="entry name" value="U5_MeTrfase_fam"/>
</dbReference>
<accession>A0A4S4N7Y7</accession>
<dbReference type="OrthoDB" id="9804590at2"/>
<evidence type="ECO:0000256" key="3">
    <source>
        <dbReference type="ARBA" id="ARBA00022679"/>
    </source>
</evidence>
<dbReference type="GO" id="GO:0070041">
    <property type="term" value="F:rRNA (uridine-C5-)-methyltransferase activity"/>
    <property type="evidence" value="ECO:0007669"/>
    <property type="project" value="TreeGrafter"/>
</dbReference>